<evidence type="ECO:0000313" key="4">
    <source>
        <dbReference type="EMBL" id="SDY78891.1"/>
    </source>
</evidence>
<evidence type="ECO:0000256" key="1">
    <source>
        <dbReference type="SAM" id="MobiDB-lite"/>
    </source>
</evidence>
<evidence type="ECO:0000259" key="3">
    <source>
        <dbReference type="Pfam" id="PF11350"/>
    </source>
</evidence>
<dbReference type="EMBL" id="FNPH01000003">
    <property type="protein sequence ID" value="SDY78891.1"/>
    <property type="molecule type" value="Genomic_DNA"/>
</dbReference>
<dbReference type="SUPFAM" id="SSF55486">
    <property type="entry name" value="Metalloproteases ('zincins'), catalytic domain"/>
    <property type="match status" value="1"/>
</dbReference>
<proteinExistence type="predicted"/>
<dbReference type="InterPro" id="IPR024079">
    <property type="entry name" value="MetalloPept_cat_dom_sf"/>
</dbReference>
<organism evidence="4 5">
    <name type="scientific">Micromonospora pattaloongensis</name>
    <dbReference type="NCBI Taxonomy" id="405436"/>
    <lineage>
        <taxon>Bacteria</taxon>
        <taxon>Bacillati</taxon>
        <taxon>Actinomycetota</taxon>
        <taxon>Actinomycetes</taxon>
        <taxon>Micromonosporales</taxon>
        <taxon>Micromonosporaceae</taxon>
        <taxon>Micromonospora</taxon>
    </lineage>
</organism>
<feature type="compositionally biased region" description="Basic and acidic residues" evidence="1">
    <location>
        <begin position="18"/>
        <end position="40"/>
    </location>
</feature>
<keyword evidence="5" id="KW-1185">Reference proteome</keyword>
<protein>
    <recommendedName>
        <fullName evidence="3">DUF3152 domain-containing protein</fullName>
    </recommendedName>
</protein>
<name>A0A1H3MQG2_9ACTN</name>
<feature type="region of interest" description="Disordered" evidence="1">
    <location>
        <begin position="1"/>
        <end position="40"/>
    </location>
</feature>
<sequence length="314" mass="33061">MSTPVTHPSSAAPAPGVRPDRPRRPVSDGEDRTGSPRRDGKRLELAARIARDRMRQRRRRVVVIVILLASAGLVGLDLVRGAPPQPTPPAGAPTAGPADDRSALPGFAPVIAAVRPTAAAVPGSGVPVTGPGTFRYAAGQGSVLGKAGTLRRFRVAVEDGMGQSAAEFAAAAERILGDQRSWTASRQFRLQRVPKSASAEFTLFLATAGTSERMCAAGGLRTDKFTSCRLPGQVIINVARWLGAIPDYGAPLADYQAYAINHEVGHQLGQGHEACPGAGQRAPVMQQQTYGLKGCRANAWPYLNGRRYAGPPIP</sequence>
<evidence type="ECO:0000256" key="2">
    <source>
        <dbReference type="SAM" id="Phobius"/>
    </source>
</evidence>
<keyword evidence="2" id="KW-0472">Membrane</keyword>
<dbReference type="InterPro" id="IPR022603">
    <property type="entry name" value="DUF3152"/>
</dbReference>
<dbReference type="Pfam" id="PF11350">
    <property type="entry name" value="DUF3152"/>
    <property type="match status" value="1"/>
</dbReference>
<feature type="transmembrane region" description="Helical" evidence="2">
    <location>
        <begin position="61"/>
        <end position="79"/>
    </location>
</feature>
<gene>
    <name evidence="4" type="ORF">SAMN05444365_103482</name>
</gene>
<dbReference type="Gene3D" id="3.40.390.10">
    <property type="entry name" value="Collagenase (Catalytic Domain)"/>
    <property type="match status" value="1"/>
</dbReference>
<feature type="region of interest" description="Disordered" evidence="1">
    <location>
        <begin position="84"/>
        <end position="103"/>
    </location>
</feature>
<dbReference type="STRING" id="405436.SAMN05444365_103482"/>
<keyword evidence="2" id="KW-1133">Transmembrane helix</keyword>
<dbReference type="GO" id="GO:0008237">
    <property type="term" value="F:metallopeptidase activity"/>
    <property type="evidence" value="ECO:0007669"/>
    <property type="project" value="InterPro"/>
</dbReference>
<keyword evidence="2" id="KW-0812">Transmembrane</keyword>
<reference evidence="5" key="1">
    <citation type="submission" date="2016-10" db="EMBL/GenBank/DDBJ databases">
        <authorList>
            <person name="Varghese N."/>
            <person name="Submissions S."/>
        </authorList>
    </citation>
    <scope>NUCLEOTIDE SEQUENCE [LARGE SCALE GENOMIC DNA]</scope>
    <source>
        <strain evidence="5">DSM 45245</strain>
    </source>
</reference>
<dbReference type="AlphaFoldDB" id="A0A1H3MQG2"/>
<dbReference type="Proteomes" id="UP000242415">
    <property type="component" value="Unassembled WGS sequence"/>
</dbReference>
<feature type="domain" description="DUF3152" evidence="3">
    <location>
        <begin position="122"/>
        <end position="293"/>
    </location>
</feature>
<accession>A0A1H3MQG2</accession>
<evidence type="ECO:0000313" key="5">
    <source>
        <dbReference type="Proteomes" id="UP000242415"/>
    </source>
</evidence>